<dbReference type="AlphaFoldDB" id="A0A1E3QNT6"/>
<dbReference type="GO" id="GO:0047011">
    <property type="term" value="F:2-dehydropantolactone reductase (A-specific) activity"/>
    <property type="evidence" value="ECO:0007669"/>
    <property type="project" value="UniProtKB-ARBA"/>
</dbReference>
<dbReference type="InterPro" id="IPR036812">
    <property type="entry name" value="NAD(P)_OxRdtase_dom_sf"/>
</dbReference>
<dbReference type="SUPFAM" id="SSF51430">
    <property type="entry name" value="NAD(P)-linked oxidoreductase"/>
    <property type="match status" value="1"/>
</dbReference>
<evidence type="ECO:0000256" key="5">
    <source>
        <dbReference type="ARBA" id="ARBA00079693"/>
    </source>
</evidence>
<dbReference type="FunFam" id="3.20.20.100:FF:000002">
    <property type="entry name" value="2,5-diketo-D-gluconic acid reductase A"/>
    <property type="match status" value="1"/>
</dbReference>
<evidence type="ECO:0000256" key="3">
    <source>
        <dbReference type="ARBA" id="ARBA00051098"/>
    </source>
</evidence>
<dbReference type="Proteomes" id="UP000094336">
    <property type="component" value="Unassembled WGS sequence"/>
</dbReference>
<dbReference type="OrthoDB" id="416253at2759"/>
<dbReference type="GeneID" id="30146847"/>
<evidence type="ECO:0000256" key="9">
    <source>
        <dbReference type="PIRSR" id="PIRSR000097-3"/>
    </source>
</evidence>
<dbReference type="PANTHER" id="PTHR11732">
    <property type="entry name" value="ALDO/KETO REDUCTASE"/>
    <property type="match status" value="1"/>
</dbReference>
<evidence type="ECO:0000256" key="6">
    <source>
        <dbReference type="ARBA" id="ARBA00081322"/>
    </source>
</evidence>
<evidence type="ECO:0000256" key="2">
    <source>
        <dbReference type="ARBA" id="ARBA00050878"/>
    </source>
</evidence>
<dbReference type="PROSITE" id="PS00062">
    <property type="entry name" value="ALDOKETO_REDUCTASE_2"/>
    <property type="match status" value="1"/>
</dbReference>
<evidence type="ECO:0000256" key="1">
    <source>
        <dbReference type="ARBA" id="ARBA00023002"/>
    </source>
</evidence>
<evidence type="ECO:0000256" key="4">
    <source>
        <dbReference type="ARBA" id="ARBA00066965"/>
    </source>
</evidence>
<dbReference type="PRINTS" id="PR00069">
    <property type="entry name" value="ALDKETRDTASE"/>
</dbReference>
<dbReference type="EMBL" id="KV454432">
    <property type="protein sequence ID" value="ODQ79353.1"/>
    <property type="molecule type" value="Genomic_DNA"/>
</dbReference>
<feature type="site" description="Lowers pKa of active site Tyr" evidence="9">
    <location>
        <position position="86"/>
    </location>
</feature>
<dbReference type="PIRSF" id="PIRSF000097">
    <property type="entry name" value="AKR"/>
    <property type="match status" value="1"/>
</dbReference>
<organism evidence="11 12">
    <name type="scientific">Babjeviella inositovora NRRL Y-12698</name>
    <dbReference type="NCBI Taxonomy" id="984486"/>
    <lineage>
        <taxon>Eukaryota</taxon>
        <taxon>Fungi</taxon>
        <taxon>Dikarya</taxon>
        <taxon>Ascomycota</taxon>
        <taxon>Saccharomycotina</taxon>
        <taxon>Pichiomycetes</taxon>
        <taxon>Serinales incertae sedis</taxon>
        <taxon>Babjeviella</taxon>
    </lineage>
</organism>
<dbReference type="PROSITE" id="PS00063">
    <property type="entry name" value="ALDOKETO_REDUCTASE_3"/>
    <property type="match status" value="1"/>
</dbReference>
<evidence type="ECO:0000256" key="8">
    <source>
        <dbReference type="PIRSR" id="PIRSR000097-2"/>
    </source>
</evidence>
<protein>
    <recommendedName>
        <fullName evidence="5">2-dehydropantolactone reductase</fullName>
        <ecNumber evidence="4">1.1.1.358</ecNumber>
    </recommendedName>
    <alternativeName>
        <fullName evidence="5">2-dehydropantolactone reductase</fullName>
    </alternativeName>
    <alternativeName>
        <fullName evidence="6">Ketopantoyl-lactone reductase</fullName>
    </alternativeName>
</protein>
<name>A0A1E3QNT6_9ASCO</name>
<evidence type="ECO:0000313" key="11">
    <source>
        <dbReference type="EMBL" id="ODQ79353.1"/>
    </source>
</evidence>
<evidence type="ECO:0000256" key="7">
    <source>
        <dbReference type="PIRSR" id="PIRSR000097-1"/>
    </source>
</evidence>
<reference evidence="12" key="1">
    <citation type="submission" date="2016-05" db="EMBL/GenBank/DDBJ databases">
        <title>Comparative genomics of biotechnologically important yeasts.</title>
        <authorList>
            <consortium name="DOE Joint Genome Institute"/>
            <person name="Riley R."/>
            <person name="Haridas S."/>
            <person name="Wolfe K.H."/>
            <person name="Lopes M.R."/>
            <person name="Hittinger C.T."/>
            <person name="Goker M."/>
            <person name="Salamov A."/>
            <person name="Wisecaver J."/>
            <person name="Long T.M."/>
            <person name="Aerts A.L."/>
            <person name="Barry K."/>
            <person name="Choi C."/>
            <person name="Clum A."/>
            <person name="Coughlan A.Y."/>
            <person name="Deshpande S."/>
            <person name="Douglass A.P."/>
            <person name="Hanson S.J."/>
            <person name="Klenk H.-P."/>
            <person name="Labutti K."/>
            <person name="Lapidus A."/>
            <person name="Lindquist E."/>
            <person name="Lipzen A."/>
            <person name="Meier-Kolthoff J.P."/>
            <person name="Ohm R.A."/>
            <person name="Otillar R.P."/>
            <person name="Pangilinan J."/>
            <person name="Peng Y."/>
            <person name="Rokas A."/>
            <person name="Rosa C.A."/>
            <person name="Scheuner C."/>
            <person name="Sibirny A.A."/>
            <person name="Slot J.C."/>
            <person name="Stielow J.B."/>
            <person name="Sun H."/>
            <person name="Kurtzman C.P."/>
            <person name="Blackwell M."/>
            <person name="Grigoriev I.V."/>
            <person name="Jeffries T.W."/>
        </authorList>
    </citation>
    <scope>NUCLEOTIDE SEQUENCE [LARGE SCALE GENOMIC DNA]</scope>
    <source>
        <strain evidence="12">NRRL Y-12698</strain>
    </source>
</reference>
<evidence type="ECO:0000313" key="12">
    <source>
        <dbReference type="Proteomes" id="UP000094336"/>
    </source>
</evidence>
<dbReference type="Pfam" id="PF00248">
    <property type="entry name" value="Aldo_ket_red"/>
    <property type="match status" value="1"/>
</dbReference>
<dbReference type="PROSITE" id="PS00798">
    <property type="entry name" value="ALDOKETO_REDUCTASE_1"/>
    <property type="match status" value="1"/>
</dbReference>
<dbReference type="GO" id="GO:0042180">
    <property type="term" value="P:ketone metabolic process"/>
    <property type="evidence" value="ECO:0007669"/>
    <property type="project" value="UniProtKB-ARBA"/>
</dbReference>
<sequence>MPATLSNSTKTYSLNNGAVIPAIGLGTWRATNEGDAQRAVAAAIVAGYRHIDAAWAYGNEKEVGVGIKEGLAATGLERKDIFVTTKLWGTFHHDPEAALDISLERLGLDYVDQYMMHWPVALNPNGKGAETGFPVLPSGKRDILLDWSFVKSYENLQKTVVSGKAKAIGVSNFSIKNLKTLLAAETTKIKPICNQVEAHPYLPQPKLLAYCKSEDILITAYSPLGSIDSPLLQDETVVAIAKKNGVSVAQVLISWALWRGTAVLPKSVSAARIASNLQVFELSNEDGEALNQISVTKGSQRLISPDWSPVVIFEDED</sequence>
<evidence type="ECO:0000259" key="10">
    <source>
        <dbReference type="Pfam" id="PF00248"/>
    </source>
</evidence>
<dbReference type="InterPro" id="IPR023210">
    <property type="entry name" value="NADP_OxRdtase_dom"/>
</dbReference>
<feature type="binding site" evidence="8">
    <location>
        <position position="117"/>
    </location>
    <ligand>
        <name>substrate</name>
    </ligand>
</feature>
<dbReference type="STRING" id="984486.A0A1E3QNT6"/>
<dbReference type="EC" id="1.1.1.358" evidence="4"/>
<gene>
    <name evidence="11" type="ORF">BABINDRAFT_161761</name>
</gene>
<dbReference type="RefSeq" id="XP_018984681.1">
    <property type="nucleotide sequence ID" value="XM_019128994.1"/>
</dbReference>
<feature type="active site" description="Proton donor" evidence="7">
    <location>
        <position position="57"/>
    </location>
</feature>
<dbReference type="InterPro" id="IPR018170">
    <property type="entry name" value="Aldo/ket_reductase_CS"/>
</dbReference>
<comment type="catalytic activity">
    <reaction evidence="2">
        <text>(R)-pantolactone + NADP(+) = 2-dehydropantolactone + NADPH + H(+)</text>
        <dbReference type="Rhea" id="RHEA:18981"/>
        <dbReference type="ChEBI" id="CHEBI:15378"/>
        <dbReference type="ChEBI" id="CHEBI:16719"/>
        <dbReference type="ChEBI" id="CHEBI:18395"/>
        <dbReference type="ChEBI" id="CHEBI:57783"/>
        <dbReference type="ChEBI" id="CHEBI:58349"/>
        <dbReference type="EC" id="1.1.1.358"/>
    </reaction>
</comment>
<keyword evidence="1" id="KW-0560">Oxidoreductase</keyword>
<accession>A0A1E3QNT6</accession>
<keyword evidence="12" id="KW-1185">Reference proteome</keyword>
<dbReference type="Gene3D" id="3.20.20.100">
    <property type="entry name" value="NADP-dependent oxidoreductase domain"/>
    <property type="match status" value="1"/>
</dbReference>
<feature type="domain" description="NADP-dependent oxidoreductase" evidence="10">
    <location>
        <begin position="23"/>
        <end position="293"/>
    </location>
</feature>
<dbReference type="InterPro" id="IPR020471">
    <property type="entry name" value="AKR"/>
</dbReference>
<proteinExistence type="predicted"/>
<comment type="catalytic activity">
    <reaction evidence="3">
        <text>isatin + NADPH + H(+) = 3-hydroxyindolin-2-one + NADP(+)</text>
        <dbReference type="Rhea" id="RHEA:68608"/>
        <dbReference type="ChEBI" id="CHEBI:15378"/>
        <dbReference type="ChEBI" id="CHEBI:27539"/>
        <dbReference type="ChEBI" id="CHEBI:28536"/>
        <dbReference type="ChEBI" id="CHEBI:57783"/>
        <dbReference type="ChEBI" id="CHEBI:58349"/>
    </reaction>
</comment>